<feature type="domain" description="Solute-binding protein family 5" evidence="3">
    <location>
        <begin position="59"/>
        <end position="406"/>
    </location>
</feature>
<dbReference type="InterPro" id="IPR030678">
    <property type="entry name" value="Peptide/Ni-bd"/>
</dbReference>
<name>A0A0M9GP23_9HYPH</name>
<dbReference type="PANTHER" id="PTHR30290">
    <property type="entry name" value="PERIPLASMIC BINDING COMPONENT OF ABC TRANSPORTER"/>
    <property type="match status" value="1"/>
</dbReference>
<dbReference type="InterPro" id="IPR000914">
    <property type="entry name" value="SBP_5_dom"/>
</dbReference>
<evidence type="ECO:0000313" key="5">
    <source>
        <dbReference type="Proteomes" id="UP000038011"/>
    </source>
</evidence>
<dbReference type="GO" id="GO:0030288">
    <property type="term" value="C:outer membrane-bounded periplasmic space"/>
    <property type="evidence" value="ECO:0007669"/>
    <property type="project" value="UniProtKB-ARBA"/>
</dbReference>
<dbReference type="PANTHER" id="PTHR30290:SF81">
    <property type="entry name" value="OLIGOPEPTIDE-BINDING PROTEIN OPPA"/>
    <property type="match status" value="1"/>
</dbReference>
<dbReference type="Gene3D" id="3.40.190.10">
    <property type="entry name" value="Periplasmic binding protein-like II"/>
    <property type="match status" value="1"/>
</dbReference>
<evidence type="ECO:0000256" key="2">
    <source>
        <dbReference type="ARBA" id="ARBA00005695"/>
    </source>
</evidence>
<comment type="caution">
    <text evidence="4">The sequence shown here is derived from an EMBL/GenBank/DDBJ whole genome shotgun (WGS) entry which is preliminary data.</text>
</comment>
<dbReference type="SUPFAM" id="SSF53850">
    <property type="entry name" value="Periplasmic binding protein-like II"/>
    <property type="match status" value="1"/>
</dbReference>
<evidence type="ECO:0000313" key="4">
    <source>
        <dbReference type="EMBL" id="KPB02447.1"/>
    </source>
</evidence>
<evidence type="ECO:0000256" key="1">
    <source>
        <dbReference type="ARBA" id="ARBA00004418"/>
    </source>
</evidence>
<sequence length="486" mass="53246">MSLMTAALLTPQSAWAEDKLIIGQTFLTNGLDPSEGSVGWTLVTHGIGEQLFSVSKQGKIEPNLAETAIENSDGTWTITLADNRFFSDGTPVTAKMVAAGFNRTGQTNPSARSTSGLLSFHAVDERTLKVHSEKPTKILPSILAEWAFPVYMEKDGEFIFTGPFAVESLTADKSIDLVPNPHYENAENRPELTIRRIPDGQSLALAFASGELDLAFNLPVESLSMFAGDKAKQVKSFPVAYQYMMWMNTSSDVLQDVRVRKAIDMAINREDLVAAARAGSVATGAFSQTYPFAAEKELPLDVNKANALLDEAGWIKGEDGVRRKNGQPMQLVLWAYPQRPDLITFQPVIRAALAGLGISVKTQVTESPTDIAKSGAYDLFLWAQHTAPAGDPAQFLSLFLETDAANNYARWSNAEYDAVIEQLRAEGDTDVRAELARKAQDIIATEAPVSFLVTPEWHVGVSVHLKNYEPWGSDYYIIRPDLQVSK</sequence>
<dbReference type="STRING" id="1514904.SU32_03450"/>
<dbReference type="GO" id="GO:0043190">
    <property type="term" value="C:ATP-binding cassette (ABC) transporter complex"/>
    <property type="evidence" value="ECO:0007669"/>
    <property type="project" value="InterPro"/>
</dbReference>
<dbReference type="Gene3D" id="3.10.105.10">
    <property type="entry name" value="Dipeptide-binding Protein, Domain 3"/>
    <property type="match status" value="1"/>
</dbReference>
<dbReference type="GO" id="GO:1904680">
    <property type="term" value="F:peptide transmembrane transporter activity"/>
    <property type="evidence" value="ECO:0007669"/>
    <property type="project" value="TreeGrafter"/>
</dbReference>
<comment type="subcellular location">
    <subcellularLocation>
        <location evidence="1">Periplasm</location>
    </subcellularLocation>
</comment>
<protein>
    <recommendedName>
        <fullName evidence="3">Solute-binding protein family 5 domain-containing protein</fullName>
    </recommendedName>
</protein>
<comment type="similarity">
    <text evidence="2">Belongs to the bacterial solute-binding protein 5 family.</text>
</comment>
<keyword evidence="5" id="KW-1185">Reference proteome</keyword>
<proteinExistence type="inferred from homology"/>
<dbReference type="InterPro" id="IPR039424">
    <property type="entry name" value="SBP_5"/>
</dbReference>
<reference evidence="4 5" key="1">
    <citation type="submission" date="2015-01" db="EMBL/GenBank/DDBJ databases">
        <title>Ahrensia donghaiensis sp. nov., a novel dimethylsulphoniopropionate-cleavage bacterium isolated from seawater and emended descriptions of the genus Ahrensia and Ahrensia kielensis.</title>
        <authorList>
            <person name="Liu J."/>
        </authorList>
    </citation>
    <scope>NUCLEOTIDE SEQUENCE [LARGE SCALE GENOMIC DNA]</scope>
    <source>
        <strain evidence="4 5">LZD062</strain>
    </source>
</reference>
<dbReference type="Pfam" id="PF00496">
    <property type="entry name" value="SBP_bac_5"/>
    <property type="match status" value="1"/>
</dbReference>
<dbReference type="AlphaFoldDB" id="A0A0M9GP23"/>
<dbReference type="Proteomes" id="UP000038011">
    <property type="component" value="Unassembled WGS sequence"/>
</dbReference>
<evidence type="ECO:0000259" key="3">
    <source>
        <dbReference type="Pfam" id="PF00496"/>
    </source>
</evidence>
<gene>
    <name evidence="4" type="ORF">SU32_03450</name>
</gene>
<dbReference type="PATRIC" id="fig|1514904.3.peg.2400"/>
<dbReference type="EMBL" id="JXMU01000003">
    <property type="protein sequence ID" value="KPB02447.1"/>
    <property type="molecule type" value="Genomic_DNA"/>
</dbReference>
<dbReference type="GO" id="GO:0015833">
    <property type="term" value="P:peptide transport"/>
    <property type="evidence" value="ECO:0007669"/>
    <property type="project" value="TreeGrafter"/>
</dbReference>
<organism evidence="4 5">
    <name type="scientific">Ahrensia marina</name>
    <dbReference type="NCBI Taxonomy" id="1514904"/>
    <lineage>
        <taxon>Bacteria</taxon>
        <taxon>Pseudomonadati</taxon>
        <taxon>Pseudomonadota</taxon>
        <taxon>Alphaproteobacteria</taxon>
        <taxon>Hyphomicrobiales</taxon>
        <taxon>Ahrensiaceae</taxon>
        <taxon>Ahrensia</taxon>
    </lineage>
</organism>
<accession>A0A0M9GP23</accession>
<dbReference type="PIRSF" id="PIRSF002741">
    <property type="entry name" value="MppA"/>
    <property type="match status" value="1"/>
</dbReference>